<evidence type="ECO:0000313" key="3">
    <source>
        <dbReference type="Proteomes" id="UP000559010"/>
    </source>
</evidence>
<proteinExistence type="predicted"/>
<dbReference type="Proteomes" id="UP000559010">
    <property type="component" value="Unassembled WGS sequence"/>
</dbReference>
<evidence type="ECO:0008006" key="4">
    <source>
        <dbReference type="Google" id="ProtNLM"/>
    </source>
</evidence>
<dbReference type="EMBL" id="JABBNU010000002">
    <property type="protein sequence ID" value="NMM47560.1"/>
    <property type="molecule type" value="Genomic_DNA"/>
</dbReference>
<reference evidence="2 3" key="1">
    <citation type="submission" date="2020-04" db="EMBL/GenBank/DDBJ databases">
        <title>Flammeovirgaceae bacterium KN852 isolated from deep sea.</title>
        <authorList>
            <person name="Zhang D.-C."/>
        </authorList>
    </citation>
    <scope>NUCLEOTIDE SEQUENCE [LARGE SCALE GENOMIC DNA]</scope>
    <source>
        <strain evidence="2 3">KN852</strain>
    </source>
</reference>
<feature type="chain" id="PRO_5032699497" description="WD40 repeat protein" evidence="1">
    <location>
        <begin position="22"/>
        <end position="370"/>
    </location>
</feature>
<sequence length="370" mass="42121">MRMRRIIYALLVLCLCETAEAQNYLNYQLRLEPVWSRVADALGEPGSVESVEFSNNGKYIVSGTKYDNSVIMWRTSDGAELWRNYTEQEVERVGWSSNDQYVAAVSEDYLITIYDSKSGDVTKTYKLNKAADGLTWSNNGLIMAVGEERTEKSDGTTEGWIRIYDLENDDEPESINFGNTVNELFFTNDDKYLLAVGHGAVKVYNTSNWKLEQTLNPDYYVTFTSGIFSPDAKYVVAVGQGGTSRGTVFLWEWKTGELVKTFNHTGKKIESVTWHPNGQYIAHAGHDPYIYVYRLNDILNNGNDAIPVAHRVWASDHAEYIDFNKDGSFLCSAHQNGLIKLWVWMGEDSSVNSRRHDWVRENQKDNENGN</sequence>
<dbReference type="InterPro" id="IPR015943">
    <property type="entry name" value="WD40/YVTN_repeat-like_dom_sf"/>
</dbReference>
<evidence type="ECO:0000313" key="2">
    <source>
        <dbReference type="EMBL" id="NMM47560.1"/>
    </source>
</evidence>
<evidence type="ECO:0000256" key="1">
    <source>
        <dbReference type="SAM" id="SignalP"/>
    </source>
</evidence>
<dbReference type="Pfam" id="PF00400">
    <property type="entry name" value="WD40"/>
    <property type="match status" value="3"/>
</dbReference>
<feature type="signal peptide" evidence="1">
    <location>
        <begin position="1"/>
        <end position="21"/>
    </location>
</feature>
<accession>A0A848IZ40</accession>
<keyword evidence="1" id="KW-0732">Signal</keyword>
<dbReference type="Gene3D" id="2.130.10.10">
    <property type="entry name" value="YVTN repeat-like/Quinoprotein amine dehydrogenase"/>
    <property type="match status" value="2"/>
</dbReference>
<dbReference type="InterPro" id="IPR001680">
    <property type="entry name" value="WD40_rpt"/>
</dbReference>
<dbReference type="InterPro" id="IPR036322">
    <property type="entry name" value="WD40_repeat_dom_sf"/>
</dbReference>
<keyword evidence="3" id="KW-1185">Reference proteome</keyword>
<dbReference type="PANTHER" id="PTHR19879">
    <property type="entry name" value="TRANSCRIPTION INITIATION FACTOR TFIID"/>
    <property type="match status" value="1"/>
</dbReference>
<dbReference type="AlphaFoldDB" id="A0A848IZ40"/>
<dbReference type="PANTHER" id="PTHR19879:SF9">
    <property type="entry name" value="TRANSCRIPTION INITIATION FACTOR TFIID SUBUNIT 5"/>
    <property type="match status" value="1"/>
</dbReference>
<comment type="caution">
    <text evidence="2">The sequence shown here is derived from an EMBL/GenBank/DDBJ whole genome shotgun (WGS) entry which is preliminary data.</text>
</comment>
<organism evidence="2 3">
    <name type="scientific">Marinigracilibium pacificum</name>
    <dbReference type="NCBI Taxonomy" id="2729599"/>
    <lineage>
        <taxon>Bacteria</taxon>
        <taxon>Pseudomonadati</taxon>
        <taxon>Bacteroidota</taxon>
        <taxon>Cytophagia</taxon>
        <taxon>Cytophagales</taxon>
        <taxon>Flammeovirgaceae</taxon>
        <taxon>Marinigracilibium</taxon>
    </lineage>
</organism>
<gene>
    <name evidence="2" type="ORF">HH304_04050</name>
</gene>
<protein>
    <recommendedName>
        <fullName evidence="4">WD40 repeat protein</fullName>
    </recommendedName>
</protein>
<dbReference type="SMART" id="SM00320">
    <property type="entry name" value="WD40"/>
    <property type="match status" value="7"/>
</dbReference>
<dbReference type="RefSeq" id="WP_169678182.1">
    <property type="nucleotide sequence ID" value="NZ_JABBNU010000002.1"/>
</dbReference>
<name>A0A848IZ40_9BACT</name>
<dbReference type="SUPFAM" id="SSF50978">
    <property type="entry name" value="WD40 repeat-like"/>
    <property type="match status" value="1"/>
</dbReference>